<reference evidence="2" key="1">
    <citation type="submission" date="2019-12" db="EMBL/GenBank/DDBJ databases">
        <title>Genome sequencing and annotation of Brassica cretica.</title>
        <authorList>
            <person name="Studholme D.J."/>
            <person name="Sarris P."/>
        </authorList>
    </citation>
    <scope>NUCLEOTIDE SEQUENCE</scope>
    <source>
        <strain evidence="2">PFS-109/04</strain>
        <tissue evidence="2">Leaf</tissue>
    </source>
</reference>
<organism evidence="2 3">
    <name type="scientific">Brassica cretica</name>
    <name type="common">Mustard</name>
    <dbReference type="NCBI Taxonomy" id="69181"/>
    <lineage>
        <taxon>Eukaryota</taxon>
        <taxon>Viridiplantae</taxon>
        <taxon>Streptophyta</taxon>
        <taxon>Embryophyta</taxon>
        <taxon>Tracheophyta</taxon>
        <taxon>Spermatophyta</taxon>
        <taxon>Magnoliopsida</taxon>
        <taxon>eudicotyledons</taxon>
        <taxon>Gunneridae</taxon>
        <taxon>Pentapetalae</taxon>
        <taxon>rosids</taxon>
        <taxon>malvids</taxon>
        <taxon>Brassicales</taxon>
        <taxon>Brassicaceae</taxon>
        <taxon>Brassiceae</taxon>
        <taxon>Brassica</taxon>
    </lineage>
</organism>
<gene>
    <name evidence="2" type="ORF">F2Q69_00020154</name>
</gene>
<evidence type="ECO:0000313" key="2">
    <source>
        <dbReference type="EMBL" id="KAF3538885.1"/>
    </source>
</evidence>
<keyword evidence="1" id="KW-1133">Transmembrane helix</keyword>
<keyword evidence="1" id="KW-0812">Transmembrane</keyword>
<evidence type="ECO:0000313" key="3">
    <source>
        <dbReference type="Proteomes" id="UP000712600"/>
    </source>
</evidence>
<proteinExistence type="predicted"/>
<protein>
    <submittedName>
        <fullName evidence="2">Uncharacterized protein</fullName>
    </submittedName>
</protein>
<dbReference type="Proteomes" id="UP000712600">
    <property type="component" value="Unassembled WGS sequence"/>
</dbReference>
<dbReference type="AlphaFoldDB" id="A0A8S9Q582"/>
<accession>A0A8S9Q582</accession>
<feature type="transmembrane region" description="Helical" evidence="1">
    <location>
        <begin position="170"/>
        <end position="193"/>
    </location>
</feature>
<evidence type="ECO:0000256" key="1">
    <source>
        <dbReference type="SAM" id="Phobius"/>
    </source>
</evidence>
<name>A0A8S9Q582_BRACR</name>
<sequence>MVSKPRNLVSCVEHDSFKSPLPDLPYYQQEVVEILVARFLRLLTTDCKLTSLHGTSFKVLEDWTLKVEILAVVCILYAVVITSAQPLECSSLLLCAVLIILVRSLPPNRSDCLSKRSLFPGNQEIMLLLNGSLPSSKDIINPLSFRFKLPLPQYPDATLYRTRLLPHYEAIIWTFVFVAMDYVVSSLSIWRWWFTSQQSIFWKRCLVASELVENFPNCSANGTWIVSSALRAKDGMPQEAPHSTLSSGHSSLQILSDFIVPFFAMRTWLDLIEITVSSFLQLILVSKPRNLVSCVEHDSFKSPLRDLPYYQQEVVEILVASFYYLSATFGVQFSTAMCSSKSKPILHLKPWLHVVGPISRCFLLSEEIMLLLNGSLPSSKDIINPLSFRFKLPLPQYQDATLYRTRLLPHYEATIWTFVFVAMDYVVSSLSIWRWWFTSQQSIFWKRCLVASELVENFPNCSANGTWIVSSALRAKDGMPQEATHSTLSS</sequence>
<feature type="transmembrane region" description="Helical" evidence="1">
    <location>
        <begin position="415"/>
        <end position="437"/>
    </location>
</feature>
<keyword evidence="1" id="KW-0472">Membrane</keyword>
<comment type="caution">
    <text evidence="2">The sequence shown here is derived from an EMBL/GenBank/DDBJ whole genome shotgun (WGS) entry which is preliminary data.</text>
</comment>
<dbReference type="EMBL" id="QGKX02001290">
    <property type="protein sequence ID" value="KAF3538885.1"/>
    <property type="molecule type" value="Genomic_DNA"/>
</dbReference>